<dbReference type="GO" id="GO:0005886">
    <property type="term" value="C:plasma membrane"/>
    <property type="evidence" value="ECO:0007669"/>
    <property type="project" value="UniProtKB-SubCell"/>
</dbReference>
<dbReference type="InterPro" id="IPR017937">
    <property type="entry name" value="Thioredoxin_CS"/>
</dbReference>
<dbReference type="GO" id="GO:0045454">
    <property type="term" value="P:cell redox homeostasis"/>
    <property type="evidence" value="ECO:0007669"/>
    <property type="project" value="TreeGrafter"/>
</dbReference>
<dbReference type="AlphaFoldDB" id="U2EXM4"/>
<evidence type="ECO:0000256" key="8">
    <source>
        <dbReference type="SAM" id="Phobius"/>
    </source>
</evidence>
<feature type="transmembrane region" description="Helical" evidence="8">
    <location>
        <begin position="178"/>
        <end position="203"/>
    </location>
</feature>
<dbReference type="PROSITE" id="PS00194">
    <property type="entry name" value="THIOREDOXIN_1"/>
    <property type="match status" value="1"/>
</dbReference>
<evidence type="ECO:0000313" key="12">
    <source>
        <dbReference type="Proteomes" id="UP000016636"/>
    </source>
</evidence>
<evidence type="ECO:0000259" key="10">
    <source>
        <dbReference type="PROSITE" id="PS51352"/>
    </source>
</evidence>
<keyword evidence="5 8" id="KW-1133">Transmembrane helix</keyword>
<gene>
    <name evidence="11" type="ORF">UNSW3_387</name>
</gene>
<feature type="transmembrane region" description="Helical" evidence="8">
    <location>
        <begin position="393"/>
        <end position="412"/>
    </location>
</feature>
<comment type="caution">
    <text evidence="11">The sequence shown here is derived from an EMBL/GenBank/DDBJ whole genome shotgun (WGS) entry which is preliminary data.</text>
</comment>
<dbReference type="Gene3D" id="2.60.40.1250">
    <property type="entry name" value="Thiol:disulfide interchange protein DsbD, N-terminal domain"/>
    <property type="match status" value="1"/>
</dbReference>
<dbReference type="NCBIfam" id="NF001419">
    <property type="entry name" value="PRK00293.1"/>
    <property type="match status" value="1"/>
</dbReference>
<sequence length="577" mass="63150">MFFKFIFSLILFASSLFAEVLDVSKAFVLSPSIDEQGAEIKFKFGENIYLYKDSFEVKLGEEKINSLLNMPKSENTGEYEIYPKDFSLFIPLNLVKEHLKNGSARLNLSYQGCAKNGICYRPQTKIYDIFEKFGKFSIIAFEKEQKDETNPEFTELSEDQSIANELSSKNFFISLATFFGYGLLLSLTPCVFPMIPILSSIIVSKGGSLNAKKGFLLSLVYVVAMSLAYALAGVGASLLGFGIAGALQNIYVLGAFAAIFVILSFSMFGFYDIKLPSKFENMISKKSQNSSGLIGVFIMGFASALIVSPCVAAPLAGALLYIAQSGDAIYGGIMLFVMGLGMGAPLLVIGLSSGKLLPRPGGWMDEVKKLFGFLMLIMAVWILARVLGVFFELLGYGVIGVFAAIYLGAFEAANSGWAKFKKALCVLVFIYSLMLIIGAFLGSKDAFSPLSGLNLAKNESELNFKQARNLNELNEMIKSSSKPVLVDFYADWCASCKEIEHITFKDAGVKNALANFTLIRINVTSGGAQNDEMLRNFGLIDPPALLLFKGGEEQKSLRTIGFINAKNFLAKLEKIFK</sequence>
<feature type="chain" id="PRO_5004625903" evidence="9">
    <location>
        <begin position="19"/>
        <end position="577"/>
    </location>
</feature>
<feature type="domain" description="Thioredoxin" evidence="10">
    <location>
        <begin position="441"/>
        <end position="577"/>
    </location>
</feature>
<dbReference type="PANTHER" id="PTHR32234">
    <property type="entry name" value="THIOL:DISULFIDE INTERCHANGE PROTEIN DSBD"/>
    <property type="match status" value="1"/>
</dbReference>
<dbReference type="InterPro" id="IPR028250">
    <property type="entry name" value="DsbDN"/>
</dbReference>
<comment type="subcellular location">
    <subcellularLocation>
        <location evidence="1">Cell membrane</location>
        <topology evidence="1">Multi-pass membrane protein</topology>
    </subcellularLocation>
</comment>
<dbReference type="InterPro" id="IPR036249">
    <property type="entry name" value="Thioredoxin-like_sf"/>
</dbReference>
<evidence type="ECO:0000256" key="6">
    <source>
        <dbReference type="ARBA" id="ARBA00023136"/>
    </source>
</evidence>
<evidence type="ECO:0000256" key="2">
    <source>
        <dbReference type="ARBA" id="ARBA00022475"/>
    </source>
</evidence>
<dbReference type="Pfam" id="PF11412">
    <property type="entry name" value="DsbD_N"/>
    <property type="match status" value="1"/>
</dbReference>
<dbReference type="InterPro" id="IPR036929">
    <property type="entry name" value="DsbDN_sf"/>
</dbReference>
<evidence type="ECO:0000256" key="1">
    <source>
        <dbReference type="ARBA" id="ARBA00004651"/>
    </source>
</evidence>
<keyword evidence="7" id="KW-0676">Redox-active center</keyword>
<keyword evidence="6 8" id="KW-0472">Membrane</keyword>
<feature type="transmembrane region" description="Helical" evidence="8">
    <location>
        <begin position="424"/>
        <end position="442"/>
    </location>
</feature>
<feature type="transmembrane region" description="Helical" evidence="8">
    <location>
        <begin position="250"/>
        <end position="271"/>
    </location>
</feature>
<organism evidence="11 12">
    <name type="scientific">Campylobacter concisus UNSW3</name>
    <dbReference type="NCBI Taxonomy" id="1242966"/>
    <lineage>
        <taxon>Bacteria</taxon>
        <taxon>Pseudomonadati</taxon>
        <taxon>Campylobacterota</taxon>
        <taxon>Epsilonproteobacteria</taxon>
        <taxon>Campylobacterales</taxon>
        <taxon>Campylobacteraceae</taxon>
        <taxon>Campylobacter</taxon>
    </lineage>
</organism>
<dbReference type="RefSeq" id="WP_021084399.1">
    <property type="nucleotide sequence ID" value="NZ_ANNE01000009.1"/>
</dbReference>
<dbReference type="EMBL" id="ANNE01000009">
    <property type="protein sequence ID" value="ERJ22410.1"/>
    <property type="molecule type" value="Genomic_DNA"/>
</dbReference>
<dbReference type="PANTHER" id="PTHR32234:SF0">
    <property type="entry name" value="THIOL:DISULFIDE INTERCHANGE PROTEIN DSBD"/>
    <property type="match status" value="1"/>
</dbReference>
<dbReference type="InterPro" id="IPR003834">
    <property type="entry name" value="Cyt_c_assmbl_TM_dom"/>
</dbReference>
<feature type="transmembrane region" description="Helical" evidence="8">
    <location>
        <begin position="292"/>
        <end position="322"/>
    </location>
</feature>
<evidence type="ECO:0000256" key="9">
    <source>
        <dbReference type="SAM" id="SignalP"/>
    </source>
</evidence>
<evidence type="ECO:0000313" key="11">
    <source>
        <dbReference type="EMBL" id="ERJ22410.1"/>
    </source>
</evidence>
<evidence type="ECO:0000256" key="3">
    <source>
        <dbReference type="ARBA" id="ARBA00022692"/>
    </source>
</evidence>
<dbReference type="GO" id="GO:0015035">
    <property type="term" value="F:protein-disulfide reductase activity"/>
    <property type="evidence" value="ECO:0007669"/>
    <property type="project" value="TreeGrafter"/>
</dbReference>
<keyword evidence="9" id="KW-0732">Signal</keyword>
<dbReference type="SUPFAM" id="SSF74863">
    <property type="entry name" value="Thiol:disulfide interchange protein DsbD, N-terminal domain (DsbD-alpha)"/>
    <property type="match status" value="1"/>
</dbReference>
<reference evidence="11 12" key="1">
    <citation type="journal article" date="2013" name="BMC Genomics">
        <title>Comparative genomics of Campylobacter concisus isolates reveals genetic diversity and provides insights into disease association.</title>
        <authorList>
            <person name="Deshpande N.P."/>
            <person name="Kaakoush N.O."/>
            <person name="Wilkins M.R."/>
            <person name="Mitchell H.M."/>
        </authorList>
    </citation>
    <scope>NUCLEOTIDE SEQUENCE [LARGE SCALE GENOMIC DNA]</scope>
    <source>
        <strain evidence="11 12">UNSW3</strain>
    </source>
</reference>
<feature type="transmembrane region" description="Helical" evidence="8">
    <location>
        <begin position="370"/>
        <end position="387"/>
    </location>
</feature>
<proteinExistence type="predicted"/>
<accession>U2EXM4</accession>
<dbReference type="Pfam" id="PF00085">
    <property type="entry name" value="Thioredoxin"/>
    <property type="match status" value="1"/>
</dbReference>
<keyword evidence="4" id="KW-0201">Cytochrome c-type biogenesis</keyword>
<dbReference type="CDD" id="cd02953">
    <property type="entry name" value="DsbDgamma"/>
    <property type="match status" value="1"/>
</dbReference>
<dbReference type="Proteomes" id="UP000016636">
    <property type="component" value="Unassembled WGS sequence"/>
</dbReference>
<evidence type="ECO:0000256" key="5">
    <source>
        <dbReference type="ARBA" id="ARBA00022989"/>
    </source>
</evidence>
<keyword evidence="3 8" id="KW-0812">Transmembrane</keyword>
<dbReference type="SUPFAM" id="SSF52833">
    <property type="entry name" value="Thioredoxin-like"/>
    <property type="match status" value="1"/>
</dbReference>
<dbReference type="InterPro" id="IPR013766">
    <property type="entry name" value="Thioredoxin_domain"/>
</dbReference>
<name>U2EXM4_9BACT</name>
<dbReference type="PATRIC" id="fig|1242966.3.peg.977"/>
<dbReference type="Pfam" id="PF02683">
    <property type="entry name" value="DsbD_TM"/>
    <property type="match status" value="1"/>
</dbReference>
<dbReference type="InterPro" id="IPR035671">
    <property type="entry name" value="DsbD_gamma"/>
</dbReference>
<evidence type="ECO:0000256" key="4">
    <source>
        <dbReference type="ARBA" id="ARBA00022748"/>
    </source>
</evidence>
<feature type="signal peptide" evidence="9">
    <location>
        <begin position="1"/>
        <end position="18"/>
    </location>
</feature>
<dbReference type="PROSITE" id="PS51352">
    <property type="entry name" value="THIOREDOXIN_2"/>
    <property type="match status" value="1"/>
</dbReference>
<evidence type="ECO:0000256" key="7">
    <source>
        <dbReference type="ARBA" id="ARBA00023284"/>
    </source>
</evidence>
<keyword evidence="2" id="KW-1003">Cell membrane</keyword>
<dbReference type="Gene3D" id="3.40.30.10">
    <property type="entry name" value="Glutaredoxin"/>
    <property type="match status" value="1"/>
</dbReference>
<feature type="transmembrane region" description="Helical" evidence="8">
    <location>
        <begin position="215"/>
        <end position="244"/>
    </location>
</feature>
<dbReference type="GO" id="GO:0017004">
    <property type="term" value="P:cytochrome complex assembly"/>
    <property type="evidence" value="ECO:0007669"/>
    <property type="project" value="UniProtKB-KW"/>
</dbReference>
<protein>
    <submittedName>
        <fullName evidence="11">Cytochrome c-type biogenesis protein DsbD, protein-disulfide reductase</fullName>
    </submittedName>
</protein>
<feature type="transmembrane region" description="Helical" evidence="8">
    <location>
        <begin position="328"/>
        <end position="349"/>
    </location>
</feature>